<name>A0A1G6UR30_9GAMM</name>
<evidence type="ECO:0000256" key="1">
    <source>
        <dbReference type="ARBA" id="ARBA00022630"/>
    </source>
</evidence>
<dbReference type="CDD" id="cd04733">
    <property type="entry name" value="OYE_like_2_FMN"/>
    <property type="match status" value="1"/>
</dbReference>
<dbReference type="STRING" id="265719.SAMN04488509_102452"/>
<dbReference type="PANTHER" id="PTHR43656">
    <property type="entry name" value="BINDING OXIDOREDUCTASE, PUTATIVE (AFU_ORTHOLOGUE AFUA_2G08260)-RELATED"/>
    <property type="match status" value="1"/>
</dbReference>
<protein>
    <submittedName>
        <fullName evidence="4">2,4-dienoyl-CoA reductase</fullName>
    </submittedName>
</protein>
<dbReference type="AlphaFoldDB" id="A0A1G6UR30"/>
<dbReference type="InterPro" id="IPR013785">
    <property type="entry name" value="Aldolase_TIM"/>
</dbReference>
<keyword evidence="1" id="KW-0285">Flavoprotein</keyword>
<dbReference type="RefSeq" id="WP_218121211.1">
    <property type="nucleotide sequence ID" value="NZ_FNAG01000002.1"/>
</dbReference>
<dbReference type="InterPro" id="IPR001155">
    <property type="entry name" value="OxRdtase_FMN_N"/>
</dbReference>
<evidence type="ECO:0000313" key="5">
    <source>
        <dbReference type="Proteomes" id="UP000199603"/>
    </source>
</evidence>
<dbReference type="Gene3D" id="3.20.20.70">
    <property type="entry name" value="Aldolase class I"/>
    <property type="match status" value="1"/>
</dbReference>
<evidence type="ECO:0000313" key="4">
    <source>
        <dbReference type="EMBL" id="SDD43733.1"/>
    </source>
</evidence>
<accession>A0A1G6UR30</accession>
<proteinExistence type="predicted"/>
<dbReference type="GO" id="GO:0010181">
    <property type="term" value="F:FMN binding"/>
    <property type="evidence" value="ECO:0007669"/>
    <property type="project" value="InterPro"/>
</dbReference>
<dbReference type="InterPro" id="IPR051799">
    <property type="entry name" value="NADH_flavin_oxidoreductase"/>
</dbReference>
<dbReference type="Pfam" id="PF00724">
    <property type="entry name" value="Oxidored_FMN"/>
    <property type="match status" value="1"/>
</dbReference>
<reference evidence="4 5" key="1">
    <citation type="submission" date="2016-10" db="EMBL/GenBank/DDBJ databases">
        <authorList>
            <person name="de Groot N.N."/>
        </authorList>
    </citation>
    <scope>NUCLEOTIDE SEQUENCE [LARGE SCALE GENOMIC DNA]</scope>
    <source>
        <strain evidence="4 5">DSM 16957</strain>
    </source>
</reference>
<keyword evidence="2" id="KW-0560">Oxidoreductase</keyword>
<dbReference type="GO" id="GO:0016491">
    <property type="term" value="F:oxidoreductase activity"/>
    <property type="evidence" value="ECO:0007669"/>
    <property type="project" value="UniProtKB-KW"/>
</dbReference>
<evidence type="ECO:0000256" key="2">
    <source>
        <dbReference type="ARBA" id="ARBA00023002"/>
    </source>
</evidence>
<evidence type="ECO:0000259" key="3">
    <source>
        <dbReference type="Pfam" id="PF00724"/>
    </source>
</evidence>
<dbReference type="EMBL" id="FNAG01000002">
    <property type="protein sequence ID" value="SDD43733.1"/>
    <property type="molecule type" value="Genomic_DNA"/>
</dbReference>
<dbReference type="PANTHER" id="PTHR43656:SF2">
    <property type="entry name" value="BINDING OXIDOREDUCTASE, PUTATIVE (AFU_ORTHOLOGUE AFUA_2G08260)-RELATED"/>
    <property type="match status" value="1"/>
</dbReference>
<sequence length="435" mass="48373">MISQDPLAQPFTLPCGVVLKNRLCKTAMTEGLGDAQLRATPEHERLYAAWGAGGVAINITGNVMVDRFVIERPGNVAIDITHAPSVDEEARARLRAWAEAGIRDGAQLWMQISHAGRQSPRYATRQPVGPSAVTLDLLGSYKTPRALEEHEILDIIQRFGAVAKIAQDCGFTGVQVHGAHGYLISSFLSPVTNRREDRWGGSIENRARLLLECVRAVRAQVGPGFPVSVKLNSDDFRRGGFSHEDCLKVVKLLNAEGIDLLEISGGTYEQPRLLGVEGRSEDAVQVRSSTRVREAYFLEYAEAIRRVATMPLMVTGGFRTREGMEAALASGALDVLGIARPFCTHPNCAHELLRHRIDRLPAFEHKLHLSPRGWASPASPILLMKMINVLGAQGWYYQQMDRIARGRPVDIERGMLRSFLRYWWDDLGRAIRLRR</sequence>
<dbReference type="SUPFAM" id="SSF51395">
    <property type="entry name" value="FMN-linked oxidoreductases"/>
    <property type="match status" value="1"/>
</dbReference>
<gene>
    <name evidence="4" type="ORF">SAMN04488509_102452</name>
</gene>
<organism evidence="4 5">
    <name type="scientific">Aquimonas voraii</name>
    <dbReference type="NCBI Taxonomy" id="265719"/>
    <lineage>
        <taxon>Bacteria</taxon>
        <taxon>Pseudomonadati</taxon>
        <taxon>Pseudomonadota</taxon>
        <taxon>Gammaproteobacteria</taxon>
        <taxon>Lysobacterales</taxon>
        <taxon>Lysobacteraceae</taxon>
        <taxon>Aquimonas</taxon>
    </lineage>
</organism>
<feature type="domain" description="NADH:flavin oxidoreductase/NADH oxidase N-terminal" evidence="3">
    <location>
        <begin position="8"/>
        <end position="356"/>
    </location>
</feature>
<dbReference type="Proteomes" id="UP000199603">
    <property type="component" value="Unassembled WGS sequence"/>
</dbReference>
<keyword evidence="5" id="KW-1185">Reference proteome</keyword>